<dbReference type="PROSITE" id="PS50071">
    <property type="entry name" value="HOMEOBOX_2"/>
    <property type="match status" value="1"/>
</dbReference>
<dbReference type="AlphaFoldDB" id="A0A6J1X5H6"/>
<dbReference type="SMART" id="SM00389">
    <property type="entry name" value="HOX"/>
    <property type="match status" value="1"/>
</dbReference>
<gene>
    <name evidence="10" type="primary">LOC113520345</name>
</gene>
<keyword evidence="2 5" id="KW-0238">DNA-binding</keyword>
<dbReference type="InParanoid" id="A0A6J1X5H6"/>
<dbReference type="PROSITE" id="PS00027">
    <property type="entry name" value="HOMEOBOX_1"/>
    <property type="match status" value="1"/>
</dbReference>
<keyword evidence="4 5" id="KW-0539">Nucleus</keyword>
<dbReference type="GO" id="GO:0005634">
    <property type="term" value="C:nucleus"/>
    <property type="evidence" value="ECO:0007669"/>
    <property type="project" value="UniProtKB-SubCell"/>
</dbReference>
<evidence type="ECO:0000256" key="6">
    <source>
        <dbReference type="RuleBase" id="RU000682"/>
    </source>
</evidence>
<evidence type="ECO:0000256" key="5">
    <source>
        <dbReference type="PROSITE-ProRule" id="PRU00108"/>
    </source>
</evidence>
<dbReference type="InterPro" id="IPR020479">
    <property type="entry name" value="HD_metazoa"/>
</dbReference>
<keyword evidence="3 5" id="KW-0371">Homeobox</keyword>
<dbReference type="CDD" id="cd00086">
    <property type="entry name" value="homeodomain"/>
    <property type="match status" value="1"/>
</dbReference>
<evidence type="ECO:0000256" key="3">
    <source>
        <dbReference type="ARBA" id="ARBA00023155"/>
    </source>
</evidence>
<dbReference type="KEGG" id="gmw:113520345"/>
<keyword evidence="9" id="KW-1185">Reference proteome</keyword>
<evidence type="ECO:0000259" key="8">
    <source>
        <dbReference type="PROSITE" id="PS50071"/>
    </source>
</evidence>
<organism evidence="9 10">
    <name type="scientific">Galleria mellonella</name>
    <name type="common">Greater wax moth</name>
    <dbReference type="NCBI Taxonomy" id="7137"/>
    <lineage>
        <taxon>Eukaryota</taxon>
        <taxon>Metazoa</taxon>
        <taxon>Ecdysozoa</taxon>
        <taxon>Arthropoda</taxon>
        <taxon>Hexapoda</taxon>
        <taxon>Insecta</taxon>
        <taxon>Pterygota</taxon>
        <taxon>Neoptera</taxon>
        <taxon>Endopterygota</taxon>
        <taxon>Lepidoptera</taxon>
        <taxon>Glossata</taxon>
        <taxon>Ditrysia</taxon>
        <taxon>Pyraloidea</taxon>
        <taxon>Pyralidae</taxon>
        <taxon>Galleriinae</taxon>
        <taxon>Galleria</taxon>
    </lineage>
</organism>
<feature type="region of interest" description="Disordered" evidence="7">
    <location>
        <begin position="231"/>
        <end position="261"/>
    </location>
</feature>
<name>A0A6J1X5H6_GALME</name>
<accession>A0A6J1X5H6</accession>
<dbReference type="GeneID" id="113520345"/>
<dbReference type="GO" id="GO:0000981">
    <property type="term" value="F:DNA-binding transcription factor activity, RNA polymerase II-specific"/>
    <property type="evidence" value="ECO:0007669"/>
    <property type="project" value="InterPro"/>
</dbReference>
<evidence type="ECO:0000313" key="10">
    <source>
        <dbReference type="RefSeq" id="XP_026761458.2"/>
    </source>
</evidence>
<dbReference type="Proteomes" id="UP001652740">
    <property type="component" value="Unplaced"/>
</dbReference>
<dbReference type="GO" id="GO:0000978">
    <property type="term" value="F:RNA polymerase II cis-regulatory region sequence-specific DNA binding"/>
    <property type="evidence" value="ECO:0007669"/>
    <property type="project" value="TreeGrafter"/>
</dbReference>
<reference evidence="10" key="1">
    <citation type="submission" date="2025-08" db="UniProtKB">
        <authorList>
            <consortium name="RefSeq"/>
        </authorList>
    </citation>
    <scope>IDENTIFICATION</scope>
    <source>
        <tissue evidence="10">Whole larvae</tissue>
    </source>
</reference>
<dbReference type="InterPro" id="IPR017970">
    <property type="entry name" value="Homeobox_CS"/>
</dbReference>
<feature type="DNA-binding region" description="Homeobox" evidence="5">
    <location>
        <begin position="176"/>
        <end position="235"/>
    </location>
</feature>
<evidence type="ECO:0000256" key="1">
    <source>
        <dbReference type="ARBA" id="ARBA00004123"/>
    </source>
</evidence>
<evidence type="ECO:0000313" key="9">
    <source>
        <dbReference type="Proteomes" id="UP001652740"/>
    </source>
</evidence>
<dbReference type="PANTHER" id="PTHR24324:SF5">
    <property type="entry name" value="HEMATOPOIETICALLY-EXPRESSED HOMEOBOX PROTEIN HHEX"/>
    <property type="match status" value="1"/>
</dbReference>
<dbReference type="Pfam" id="PF00046">
    <property type="entry name" value="Homeodomain"/>
    <property type="match status" value="1"/>
</dbReference>
<protein>
    <submittedName>
        <fullName evidence="10">Homeobox protein Hox-C6a-like</fullName>
    </submittedName>
</protein>
<dbReference type="GO" id="GO:0030154">
    <property type="term" value="P:cell differentiation"/>
    <property type="evidence" value="ECO:0007669"/>
    <property type="project" value="TreeGrafter"/>
</dbReference>
<evidence type="ECO:0000256" key="7">
    <source>
        <dbReference type="SAM" id="MobiDB-lite"/>
    </source>
</evidence>
<evidence type="ECO:0000256" key="4">
    <source>
        <dbReference type="ARBA" id="ARBA00023242"/>
    </source>
</evidence>
<evidence type="ECO:0000256" key="2">
    <source>
        <dbReference type="ARBA" id="ARBA00023125"/>
    </source>
</evidence>
<dbReference type="SUPFAM" id="SSF46689">
    <property type="entry name" value="Homeodomain-like"/>
    <property type="match status" value="1"/>
</dbReference>
<proteinExistence type="predicted"/>
<dbReference type="InterPro" id="IPR051000">
    <property type="entry name" value="Homeobox_DNA-bind_prot"/>
</dbReference>
<sequence>MCACRQKKSFLIEDILQDTTKNKTHKISSNEPSKPIVNAIKRTDTDEKVGHEKYENDVINEKITKFNVIREVQYEMELNKINLEQRRNTYPIYPTPMKANLSWTRYRAKDPVSYPVQPRHSFSYYSDPMLNTDQILRSQLAANRYVTHPFTVRQTYGFDRVLPSCCSPWWGLGGRRKGGQVRFSASQTGALERRFNASKYLSPDERRALAASLRLSDRQVKTWFQNRRAKWRRTAPDSADPGSPPTADDESDEEIHIADNE</sequence>
<dbReference type="RefSeq" id="XP_026761458.2">
    <property type="nucleotide sequence ID" value="XM_026905657.3"/>
</dbReference>
<dbReference type="InterPro" id="IPR009057">
    <property type="entry name" value="Homeodomain-like_sf"/>
</dbReference>
<dbReference type="PRINTS" id="PR00024">
    <property type="entry name" value="HOMEOBOX"/>
</dbReference>
<feature type="domain" description="Homeobox" evidence="8">
    <location>
        <begin position="174"/>
        <end position="234"/>
    </location>
</feature>
<dbReference type="InterPro" id="IPR001356">
    <property type="entry name" value="HD"/>
</dbReference>
<dbReference type="PANTHER" id="PTHR24324">
    <property type="entry name" value="HOMEOBOX PROTEIN HHEX"/>
    <property type="match status" value="1"/>
</dbReference>
<comment type="subcellular location">
    <subcellularLocation>
        <location evidence="1 5 6">Nucleus</location>
    </subcellularLocation>
</comment>
<dbReference type="Gene3D" id="1.10.10.60">
    <property type="entry name" value="Homeodomain-like"/>
    <property type="match status" value="1"/>
</dbReference>